<dbReference type="GO" id="GO:0000978">
    <property type="term" value="F:RNA polymerase II cis-regulatory region sequence-specific DNA binding"/>
    <property type="evidence" value="ECO:0007669"/>
    <property type="project" value="TreeGrafter"/>
</dbReference>
<feature type="compositionally biased region" description="Basic and acidic residues" evidence="11">
    <location>
        <begin position="174"/>
        <end position="191"/>
    </location>
</feature>
<keyword evidence="8" id="KW-0804">Transcription</keyword>
<comment type="subcellular location">
    <subcellularLocation>
        <location evidence="1">Nucleus</location>
    </subcellularLocation>
</comment>
<feature type="region of interest" description="Disordered" evidence="11">
    <location>
        <begin position="234"/>
        <end position="275"/>
    </location>
</feature>
<dbReference type="Pfam" id="PF00096">
    <property type="entry name" value="zf-C2H2"/>
    <property type="match status" value="2"/>
</dbReference>
<evidence type="ECO:0000256" key="3">
    <source>
        <dbReference type="ARBA" id="ARBA00022737"/>
    </source>
</evidence>
<feature type="domain" description="C2H2-type" evidence="12">
    <location>
        <begin position="555"/>
        <end position="583"/>
    </location>
</feature>
<dbReference type="InterPro" id="IPR013087">
    <property type="entry name" value="Znf_C2H2_type"/>
</dbReference>
<dbReference type="PROSITE" id="PS50157">
    <property type="entry name" value="ZINC_FINGER_C2H2_2"/>
    <property type="match status" value="7"/>
</dbReference>
<feature type="domain" description="C2H2-type" evidence="12">
    <location>
        <begin position="381"/>
        <end position="405"/>
    </location>
</feature>
<dbReference type="GO" id="GO:0001227">
    <property type="term" value="F:DNA-binding transcription repressor activity, RNA polymerase II-specific"/>
    <property type="evidence" value="ECO:0007669"/>
    <property type="project" value="TreeGrafter"/>
</dbReference>
<dbReference type="SMART" id="SM00355">
    <property type="entry name" value="ZnF_C2H2"/>
    <property type="match status" value="10"/>
</dbReference>
<feature type="compositionally biased region" description="Low complexity" evidence="11">
    <location>
        <begin position="192"/>
        <end position="202"/>
    </location>
</feature>
<evidence type="ECO:0000256" key="1">
    <source>
        <dbReference type="ARBA" id="ARBA00004123"/>
    </source>
</evidence>
<dbReference type="InterPro" id="IPR036236">
    <property type="entry name" value="Znf_C2H2_sf"/>
</dbReference>
<dbReference type="PANTHER" id="PTHR24399">
    <property type="entry name" value="ZINC FINGER AND BTB DOMAIN-CONTAINING"/>
    <property type="match status" value="1"/>
</dbReference>
<evidence type="ECO:0000256" key="4">
    <source>
        <dbReference type="ARBA" id="ARBA00022771"/>
    </source>
</evidence>
<protein>
    <recommendedName>
        <fullName evidence="12">C2H2-type domain-containing protein</fullName>
    </recommendedName>
</protein>
<keyword evidence="3" id="KW-0677">Repeat</keyword>
<feature type="domain" description="C2H2-type" evidence="12">
    <location>
        <begin position="499"/>
        <end position="526"/>
    </location>
</feature>
<feature type="domain" description="C2H2-type" evidence="12">
    <location>
        <begin position="585"/>
        <end position="613"/>
    </location>
</feature>
<name>A0A0P4WIY7_SCYOL</name>
<dbReference type="PROSITE" id="PS00028">
    <property type="entry name" value="ZINC_FINGER_C2H2_1"/>
    <property type="match status" value="6"/>
</dbReference>
<keyword evidence="4 10" id="KW-0863">Zinc-finger</keyword>
<keyword evidence="9" id="KW-0539">Nucleus</keyword>
<evidence type="ECO:0000256" key="7">
    <source>
        <dbReference type="ARBA" id="ARBA00023125"/>
    </source>
</evidence>
<evidence type="ECO:0000313" key="13">
    <source>
        <dbReference type="EMBL" id="JAI64005.1"/>
    </source>
</evidence>
<evidence type="ECO:0000256" key="8">
    <source>
        <dbReference type="ARBA" id="ARBA00023163"/>
    </source>
</evidence>
<feature type="compositionally biased region" description="Polar residues" evidence="11">
    <location>
        <begin position="161"/>
        <end position="170"/>
    </location>
</feature>
<keyword evidence="7" id="KW-0238">DNA-binding</keyword>
<dbReference type="AlphaFoldDB" id="A0A0P4WIY7"/>
<dbReference type="GO" id="GO:0008270">
    <property type="term" value="F:zinc ion binding"/>
    <property type="evidence" value="ECO:0007669"/>
    <property type="project" value="UniProtKB-KW"/>
</dbReference>
<proteinExistence type="predicted"/>
<dbReference type="FunFam" id="3.30.160.60:FF:001465">
    <property type="entry name" value="Zinc finger protein 560"/>
    <property type="match status" value="1"/>
</dbReference>
<feature type="compositionally biased region" description="Polar residues" evidence="11">
    <location>
        <begin position="799"/>
        <end position="822"/>
    </location>
</feature>
<evidence type="ECO:0000256" key="10">
    <source>
        <dbReference type="PROSITE-ProRule" id="PRU00042"/>
    </source>
</evidence>
<dbReference type="EMBL" id="GDRN01069641">
    <property type="protein sequence ID" value="JAI64006.1"/>
    <property type="molecule type" value="Transcribed_RNA"/>
</dbReference>
<evidence type="ECO:0000256" key="2">
    <source>
        <dbReference type="ARBA" id="ARBA00022723"/>
    </source>
</evidence>
<keyword evidence="5" id="KW-0862">Zinc</keyword>
<evidence type="ECO:0000259" key="12">
    <source>
        <dbReference type="PROSITE" id="PS50157"/>
    </source>
</evidence>
<reference evidence="13" key="1">
    <citation type="submission" date="2015-09" db="EMBL/GenBank/DDBJ databases">
        <title>Scylla olivacea transcriptome.</title>
        <authorList>
            <person name="Ikhwanuddin M."/>
        </authorList>
    </citation>
    <scope>NUCLEOTIDE SEQUENCE</scope>
</reference>
<dbReference type="GO" id="GO:0005654">
    <property type="term" value="C:nucleoplasm"/>
    <property type="evidence" value="ECO:0007669"/>
    <property type="project" value="TreeGrafter"/>
</dbReference>
<keyword evidence="2" id="KW-0479">Metal-binding</keyword>
<dbReference type="Gene3D" id="3.30.160.60">
    <property type="entry name" value="Classic Zinc Finger"/>
    <property type="match status" value="7"/>
</dbReference>
<dbReference type="EMBL" id="GDRN01069642">
    <property type="protein sequence ID" value="JAI64005.1"/>
    <property type="molecule type" value="Transcribed_RNA"/>
</dbReference>
<feature type="domain" description="C2H2-type" evidence="12">
    <location>
        <begin position="527"/>
        <end position="554"/>
    </location>
</feature>
<accession>A0A0P4WIY7</accession>
<organism evidence="13">
    <name type="scientific">Scylla olivacea</name>
    <name type="common">Orange mud crab</name>
    <name type="synonym">Cancer olivacea</name>
    <dbReference type="NCBI Taxonomy" id="85551"/>
    <lineage>
        <taxon>Eukaryota</taxon>
        <taxon>Metazoa</taxon>
        <taxon>Ecdysozoa</taxon>
        <taxon>Arthropoda</taxon>
        <taxon>Crustacea</taxon>
        <taxon>Multicrustacea</taxon>
        <taxon>Malacostraca</taxon>
        <taxon>Eumalacostraca</taxon>
        <taxon>Eucarida</taxon>
        <taxon>Decapoda</taxon>
        <taxon>Pleocyemata</taxon>
        <taxon>Brachyura</taxon>
        <taxon>Eubrachyura</taxon>
        <taxon>Portunoidea</taxon>
        <taxon>Portunidae</taxon>
        <taxon>Portuninae</taxon>
        <taxon>Scylla</taxon>
    </lineage>
</organism>
<feature type="domain" description="C2H2-type" evidence="12">
    <location>
        <begin position="642"/>
        <end position="669"/>
    </location>
</feature>
<feature type="region of interest" description="Disordered" evidence="11">
    <location>
        <begin position="790"/>
        <end position="831"/>
    </location>
</feature>
<dbReference type="SUPFAM" id="SSF57667">
    <property type="entry name" value="beta-beta-alpha zinc fingers"/>
    <property type="match status" value="5"/>
</dbReference>
<evidence type="ECO:0000256" key="9">
    <source>
        <dbReference type="ARBA" id="ARBA00023242"/>
    </source>
</evidence>
<dbReference type="GO" id="GO:0002682">
    <property type="term" value="P:regulation of immune system process"/>
    <property type="evidence" value="ECO:0007669"/>
    <property type="project" value="TreeGrafter"/>
</dbReference>
<dbReference type="FunFam" id="3.30.160.60:FF:002343">
    <property type="entry name" value="Zinc finger protein 33A"/>
    <property type="match status" value="1"/>
</dbReference>
<dbReference type="Pfam" id="PF13894">
    <property type="entry name" value="zf-C2H2_4"/>
    <property type="match status" value="1"/>
</dbReference>
<evidence type="ECO:0000256" key="5">
    <source>
        <dbReference type="ARBA" id="ARBA00022833"/>
    </source>
</evidence>
<dbReference type="PANTHER" id="PTHR24399:SF54">
    <property type="entry name" value="GASTRULA ZINC FINGER PROTEIN XLCGF26.1-LIKE-RELATED"/>
    <property type="match status" value="1"/>
</dbReference>
<keyword evidence="6" id="KW-0805">Transcription regulation</keyword>
<feature type="region of interest" description="Disordered" evidence="11">
    <location>
        <begin position="113"/>
        <end position="135"/>
    </location>
</feature>
<sequence length="863" mass="94791">MVAGTEGLSSGLCVVCAKVVSSSLVSVHASLITQNGSIHRQMGQVVGVDQLEEACQATEFVCSICLRLLLNIVNLESKVVLLKNEFQATFLQGAESRRKAVVGGKVYLPGKSSVIDQKSDDGNPPQIPQGTQNDLWNRTHLDHCVKPEKVERFFSNIPLDSESNAETPHTSKPPVDDRAQDAKSSVRHESAVSESSGVSSKQSSEELETQLALDTSASELSDLLPHHCLLGDDATSSCSQGEEESLREADKRPSSNPSMRDYPPSPSSSMSTLDAAKPVECGNEGEKTCIAGSPEEQQDCECLPDSDGSVPFEGSSEQTPKRRLRKSREKDQETWQPGASTPKRARRKLNATLEMKEVKAETEDEWTSKESGAAQLEELLESCELCEGQFSDAKQLGRHRREAHSAVYCHVCEWCPNTCYREKSKLTQHLRRLHNITAHKCPGCVHLAVSQNALDQHIIRQHPESRFFECHICHKAFRTHRYLHFVHIKRCHLGLPIKYSCEKCNKGFVDKSSFENHKVTHSDARNFTCEFCGARFLTPYALKVHVNTHTREKKYECEDCGSAFLRMCNLCAHKKRFHSTNDVKLVCEICGKSMATRKDLRRHQVAQHSKEKPFRCPQCARCYAAKESLKSHLRTHTGEKPYVCACGKAFYKSNVLRRHQRCVHEGEDLQQEAAAEVDSVQVGGDGELEREEHMVVITLKECNPPAVYTVQSSTPHLQEIMVSSEGQTQDPGDASLLAEGAEGLPLLHSSLGALGRGRLALSTPVLLTSLTDGSITVPDTTFATQVTTVDASLPPHPATTFQPTPDSPGPTNSIVSTKNPQDPQDPLAGLGPASCSDLLHLPSLHAAAATPVSLVAPWPSSAL</sequence>
<evidence type="ECO:0000256" key="6">
    <source>
        <dbReference type="ARBA" id="ARBA00023015"/>
    </source>
</evidence>
<feature type="compositionally biased region" description="Basic and acidic residues" evidence="11">
    <location>
        <begin position="244"/>
        <end position="253"/>
    </location>
</feature>
<dbReference type="GO" id="GO:0001817">
    <property type="term" value="P:regulation of cytokine production"/>
    <property type="evidence" value="ECO:0007669"/>
    <property type="project" value="TreeGrafter"/>
</dbReference>
<feature type="region of interest" description="Disordered" evidence="11">
    <location>
        <begin position="297"/>
        <end position="344"/>
    </location>
</feature>
<feature type="region of interest" description="Disordered" evidence="11">
    <location>
        <begin position="157"/>
        <end position="211"/>
    </location>
</feature>
<evidence type="ECO:0000256" key="11">
    <source>
        <dbReference type="SAM" id="MobiDB-lite"/>
    </source>
</evidence>
<feature type="domain" description="C2H2-type" evidence="12">
    <location>
        <begin position="614"/>
        <end position="641"/>
    </location>
</feature>